<proteinExistence type="predicted"/>
<keyword evidence="2" id="KW-1185">Reference proteome</keyword>
<evidence type="ECO:0000313" key="1">
    <source>
        <dbReference type="EMBL" id="GIF84739.1"/>
    </source>
</evidence>
<dbReference type="RefSeq" id="WP_203753471.1">
    <property type="nucleotide sequence ID" value="NZ_BONF01000040.1"/>
</dbReference>
<protein>
    <submittedName>
        <fullName evidence="1">Uncharacterized protein</fullName>
    </submittedName>
</protein>
<accession>A0A8J3JW12</accession>
<comment type="caution">
    <text evidence="1">The sequence shown here is derived from an EMBL/GenBank/DDBJ whole genome shotgun (WGS) entry which is preliminary data.</text>
</comment>
<reference evidence="1 2" key="1">
    <citation type="submission" date="2021-01" db="EMBL/GenBank/DDBJ databases">
        <title>Whole genome shotgun sequence of Catellatospora bangladeshensis NBRC 107357.</title>
        <authorList>
            <person name="Komaki H."/>
            <person name="Tamura T."/>
        </authorList>
    </citation>
    <scope>NUCLEOTIDE SEQUENCE [LARGE SCALE GENOMIC DNA]</scope>
    <source>
        <strain evidence="1 2">NBRC 107357</strain>
    </source>
</reference>
<organism evidence="1 2">
    <name type="scientific">Catellatospora bangladeshensis</name>
    <dbReference type="NCBI Taxonomy" id="310355"/>
    <lineage>
        <taxon>Bacteria</taxon>
        <taxon>Bacillati</taxon>
        <taxon>Actinomycetota</taxon>
        <taxon>Actinomycetes</taxon>
        <taxon>Micromonosporales</taxon>
        <taxon>Micromonosporaceae</taxon>
        <taxon>Catellatospora</taxon>
    </lineage>
</organism>
<dbReference type="EMBL" id="BONF01000040">
    <property type="protein sequence ID" value="GIF84739.1"/>
    <property type="molecule type" value="Genomic_DNA"/>
</dbReference>
<dbReference type="AlphaFoldDB" id="A0A8J3JW12"/>
<evidence type="ECO:0000313" key="2">
    <source>
        <dbReference type="Proteomes" id="UP000601223"/>
    </source>
</evidence>
<dbReference type="Proteomes" id="UP000601223">
    <property type="component" value="Unassembled WGS sequence"/>
</dbReference>
<gene>
    <name evidence="1" type="ORF">Cba03nite_60880</name>
</gene>
<name>A0A8J3JW12_9ACTN</name>
<sequence length="88" mass="9550">MATDPMDELSNTVLGPAGRLGDVIADAPRLTHRVQALESDRRALLDAVTSRPADRHSEEALARKLSAYRQRSADVLYQAYGVDLGGET</sequence>